<dbReference type="GO" id="GO:0006915">
    <property type="term" value="P:apoptotic process"/>
    <property type="evidence" value="ECO:0007669"/>
    <property type="project" value="UniProtKB-KW"/>
</dbReference>
<dbReference type="InterPro" id="IPR000608">
    <property type="entry name" value="UBC"/>
</dbReference>
<evidence type="ECO:0000256" key="8">
    <source>
        <dbReference type="ARBA" id="ARBA00022786"/>
    </source>
</evidence>
<evidence type="ECO:0000256" key="6">
    <source>
        <dbReference type="ARBA" id="ARBA00022703"/>
    </source>
</evidence>
<dbReference type="GO" id="GO:0005524">
    <property type="term" value="F:ATP binding"/>
    <property type="evidence" value="ECO:0007669"/>
    <property type="project" value="UniProtKB-KW"/>
</dbReference>
<comment type="caution">
    <text evidence="16">The sequence shown here is derived from an EMBL/GenBank/DDBJ whole genome shotgun (WGS) entry which is preliminary data.</text>
</comment>
<proteinExistence type="predicted"/>
<sequence length="530" mass="59835">MVNNSSTIRVLRARDQRTPDWLRSLCVYRPSATYRSSELTTLALAVAHREDDVRTVRCLIVGPSDTPYEFGFFEFKAKFGDAYPVQPPSVRCLTTNGGRCRFNPNIYATGKVCLSILGTWRGEEGEQWSTAQGIESVLISIQSLMSSNPYENEPGFEHIKVTAKEAEAYAQKVGTHSFTCTHAQIAICDPLFGLSMEFQETTSSLGEGTERDGFYDADYLLQVRHETLRITVLQRLETLLEIADDDHITTAADLSTPPADYDDDGVKEYDPSADGYTESDPDALFHPFADLYKRRFLWYYDAYLKSIDDASAKIKDGTAFVGTPFEYGTNDMRGKFAYASLKTRFLRVYEALEAEKDSWATEGKAAFTKEHGTAMNLNHQFDSLRNHYSQSNGPSVELSLVDGNPFVWTLTFFGPSETDLYGATINVRLHFPFKFPDQQPRVTVLTPLFHHRISSTTKALCYFPTKLFSVQNHIESIMAAIVEENPSYDPRALVNPAASVLRWGDEAGKKLYRRKLRRSVQDAMENCDEF</sequence>
<feature type="domain" description="UBC core" evidence="15">
    <location>
        <begin position="375"/>
        <end position="525"/>
    </location>
</feature>
<dbReference type="Proteomes" id="UP000308014">
    <property type="component" value="Unassembled WGS sequence"/>
</dbReference>
<reference evidence="16 17" key="1">
    <citation type="submission" date="2018-10" db="EMBL/GenBank/DDBJ databases">
        <title>Fifty Aureobasidium pullulans genomes reveal a recombining polyextremotolerant generalist.</title>
        <authorList>
            <person name="Gostincar C."/>
            <person name="Turk M."/>
            <person name="Zajc J."/>
            <person name="Gunde-Cimerman N."/>
        </authorList>
    </citation>
    <scope>NUCLEOTIDE SEQUENCE [LARGE SCALE GENOMIC DNA]</scope>
    <source>
        <strain evidence="16 17">EXF-11318</strain>
    </source>
</reference>
<dbReference type="Gene3D" id="3.10.110.10">
    <property type="entry name" value="Ubiquitin Conjugating Enzyme"/>
    <property type="match status" value="2"/>
</dbReference>
<keyword evidence="8" id="KW-0833">Ubl conjugation pathway</keyword>
<evidence type="ECO:0000256" key="14">
    <source>
        <dbReference type="ARBA" id="ARBA00042401"/>
    </source>
</evidence>
<dbReference type="GO" id="GO:0061631">
    <property type="term" value="F:ubiquitin conjugating enzyme activity"/>
    <property type="evidence" value="ECO:0007669"/>
    <property type="project" value="UniProtKB-EC"/>
</dbReference>
<dbReference type="PANTHER" id="PTHR46116">
    <property type="entry name" value="(E3-INDEPENDENT) E2 UBIQUITIN-CONJUGATING ENZYME"/>
    <property type="match status" value="1"/>
</dbReference>
<dbReference type="GO" id="GO:0043066">
    <property type="term" value="P:negative regulation of apoptotic process"/>
    <property type="evidence" value="ECO:0007669"/>
    <property type="project" value="TreeGrafter"/>
</dbReference>
<dbReference type="CDD" id="cd00195">
    <property type="entry name" value="UBCc_UEV"/>
    <property type="match status" value="1"/>
</dbReference>
<evidence type="ECO:0000256" key="12">
    <source>
        <dbReference type="ARBA" id="ARBA00041798"/>
    </source>
</evidence>
<keyword evidence="4" id="KW-0963">Cytoplasm</keyword>
<dbReference type="PANTHER" id="PTHR46116:SF26">
    <property type="entry name" value="UBIQUITIN-CONJUGATING ENZYME E2 Z"/>
    <property type="match status" value="1"/>
</dbReference>
<keyword evidence="5" id="KW-0808">Transferase</keyword>
<organism evidence="16 17">
    <name type="scientific">Aureobasidium pullulans</name>
    <name type="common">Black yeast</name>
    <name type="synonym">Pullularia pullulans</name>
    <dbReference type="NCBI Taxonomy" id="5580"/>
    <lineage>
        <taxon>Eukaryota</taxon>
        <taxon>Fungi</taxon>
        <taxon>Dikarya</taxon>
        <taxon>Ascomycota</taxon>
        <taxon>Pezizomycotina</taxon>
        <taxon>Dothideomycetes</taxon>
        <taxon>Dothideomycetidae</taxon>
        <taxon>Dothideales</taxon>
        <taxon>Saccotheciaceae</taxon>
        <taxon>Aureobasidium</taxon>
    </lineage>
</organism>
<evidence type="ECO:0000256" key="5">
    <source>
        <dbReference type="ARBA" id="ARBA00022679"/>
    </source>
</evidence>
<evidence type="ECO:0000256" key="10">
    <source>
        <dbReference type="ARBA" id="ARBA00023242"/>
    </source>
</evidence>
<dbReference type="EMBL" id="QZAJ01000504">
    <property type="protein sequence ID" value="THW09192.1"/>
    <property type="molecule type" value="Genomic_DNA"/>
</dbReference>
<gene>
    <name evidence="16" type="ORF">D6D24_08576</name>
</gene>
<evidence type="ECO:0000256" key="9">
    <source>
        <dbReference type="ARBA" id="ARBA00022840"/>
    </source>
</evidence>
<keyword evidence="7" id="KW-0547">Nucleotide-binding</keyword>
<accession>A0A4S8VCM4</accession>
<dbReference type="GO" id="GO:0004869">
    <property type="term" value="F:cysteine-type endopeptidase inhibitor activity"/>
    <property type="evidence" value="ECO:0007669"/>
    <property type="project" value="TreeGrafter"/>
</dbReference>
<evidence type="ECO:0000256" key="3">
    <source>
        <dbReference type="ARBA" id="ARBA00012486"/>
    </source>
</evidence>
<name>A0A4S8VCM4_AURPU</name>
<evidence type="ECO:0000313" key="17">
    <source>
        <dbReference type="Proteomes" id="UP000308014"/>
    </source>
</evidence>
<dbReference type="InterPro" id="IPR016135">
    <property type="entry name" value="UBQ-conjugating_enzyme/RWD"/>
</dbReference>
<dbReference type="Pfam" id="PF00179">
    <property type="entry name" value="UQ_con"/>
    <property type="match status" value="2"/>
</dbReference>
<feature type="domain" description="UBC core" evidence="15">
    <location>
        <begin position="22"/>
        <end position="182"/>
    </location>
</feature>
<dbReference type="CDD" id="cd23809">
    <property type="entry name" value="UBCc_UBE2Z"/>
    <property type="match status" value="1"/>
</dbReference>
<evidence type="ECO:0000259" key="15">
    <source>
        <dbReference type="PROSITE" id="PS50127"/>
    </source>
</evidence>
<evidence type="ECO:0000256" key="4">
    <source>
        <dbReference type="ARBA" id="ARBA00022490"/>
    </source>
</evidence>
<evidence type="ECO:0000256" key="7">
    <source>
        <dbReference type="ARBA" id="ARBA00022741"/>
    </source>
</evidence>
<evidence type="ECO:0000256" key="11">
    <source>
        <dbReference type="ARBA" id="ARBA00039894"/>
    </source>
</evidence>
<evidence type="ECO:0000256" key="1">
    <source>
        <dbReference type="ARBA" id="ARBA00004123"/>
    </source>
</evidence>
<comment type="subcellular location">
    <subcellularLocation>
        <location evidence="2">Cytoplasm</location>
    </subcellularLocation>
    <subcellularLocation>
        <location evidence="1">Nucleus</location>
    </subcellularLocation>
</comment>
<evidence type="ECO:0000256" key="2">
    <source>
        <dbReference type="ARBA" id="ARBA00004496"/>
    </source>
</evidence>
<dbReference type="GO" id="GO:0005737">
    <property type="term" value="C:cytoplasm"/>
    <property type="evidence" value="ECO:0007669"/>
    <property type="project" value="UniProtKB-SubCell"/>
</dbReference>
<dbReference type="AlphaFoldDB" id="A0A4S8VCM4"/>
<protein>
    <recommendedName>
        <fullName evidence="11">Ubiquitin-conjugating enzyme E2 Z</fullName>
        <ecNumber evidence="3">2.3.2.23</ecNumber>
    </recommendedName>
    <alternativeName>
        <fullName evidence="12">E2 ubiquitin-conjugating enzyme Z</fullName>
    </alternativeName>
    <alternativeName>
        <fullName evidence="14">Ubiquitin carrier protein Z</fullName>
    </alternativeName>
    <alternativeName>
        <fullName evidence="13">Ubiquitin-protein ligase Z</fullName>
    </alternativeName>
</protein>
<dbReference type="GO" id="GO:0005634">
    <property type="term" value="C:nucleus"/>
    <property type="evidence" value="ECO:0007669"/>
    <property type="project" value="UniProtKB-SubCell"/>
</dbReference>
<keyword evidence="6" id="KW-0053">Apoptosis</keyword>
<dbReference type="EC" id="2.3.2.23" evidence="3"/>
<keyword evidence="10" id="KW-0539">Nucleus</keyword>
<evidence type="ECO:0000313" key="16">
    <source>
        <dbReference type="EMBL" id="THW09192.1"/>
    </source>
</evidence>
<dbReference type="SMART" id="SM00212">
    <property type="entry name" value="UBCc"/>
    <property type="match status" value="2"/>
</dbReference>
<dbReference type="SUPFAM" id="SSF54495">
    <property type="entry name" value="UBC-like"/>
    <property type="match status" value="2"/>
</dbReference>
<dbReference type="PROSITE" id="PS50127">
    <property type="entry name" value="UBC_2"/>
    <property type="match status" value="2"/>
</dbReference>
<evidence type="ECO:0000256" key="13">
    <source>
        <dbReference type="ARBA" id="ARBA00042316"/>
    </source>
</evidence>
<keyword evidence="9" id="KW-0067">ATP-binding</keyword>